<protein>
    <submittedName>
        <fullName evidence="1">Uncharacterized protein</fullName>
    </submittedName>
</protein>
<evidence type="ECO:0000313" key="1">
    <source>
        <dbReference type="EMBL" id="TGN08436.1"/>
    </source>
</evidence>
<dbReference type="Proteomes" id="UP000298264">
    <property type="component" value="Unassembled WGS sequence"/>
</dbReference>
<dbReference type="EMBL" id="RQHV01000061">
    <property type="protein sequence ID" value="TGN08436.1"/>
    <property type="molecule type" value="Genomic_DNA"/>
</dbReference>
<organism evidence="1 2">
    <name type="scientific">Leptospira ilyithenensis</name>
    <dbReference type="NCBI Taxonomy" id="2484901"/>
    <lineage>
        <taxon>Bacteria</taxon>
        <taxon>Pseudomonadati</taxon>
        <taxon>Spirochaetota</taxon>
        <taxon>Spirochaetia</taxon>
        <taxon>Leptospirales</taxon>
        <taxon>Leptospiraceae</taxon>
        <taxon>Leptospira</taxon>
    </lineage>
</organism>
<dbReference type="RefSeq" id="WP_135765389.1">
    <property type="nucleotide sequence ID" value="NZ_RQHV01000061.1"/>
</dbReference>
<proteinExistence type="predicted"/>
<dbReference type="AlphaFoldDB" id="A0A4R9LLD0"/>
<name>A0A4R9LLD0_9LEPT</name>
<keyword evidence="2" id="KW-1185">Reference proteome</keyword>
<sequence length="156" mass="18479">MMERKPHSHFDFPMPFFLIIISLFLIQCSQSSFSKESYSFERVNVSHLPDRIPPAIPRSFLPESVHFLDSVELRSGFSNARESYLILETQLSKEEIQNTIEKRSALGDWKLLQKDEEPKKTIYLFEGFIKKSLSVFIIEEENRRLVKYFFKKESSY</sequence>
<gene>
    <name evidence="1" type="ORF">EHS11_16200</name>
</gene>
<dbReference type="OrthoDB" id="331722at2"/>
<evidence type="ECO:0000313" key="2">
    <source>
        <dbReference type="Proteomes" id="UP000298264"/>
    </source>
</evidence>
<accession>A0A4R9LLD0</accession>
<reference evidence="1" key="1">
    <citation type="journal article" date="2019" name="PLoS Negl. Trop. Dis.">
        <title>Revisiting the worldwide diversity of Leptospira species in the environment.</title>
        <authorList>
            <person name="Vincent A.T."/>
            <person name="Schiettekatte O."/>
            <person name="Bourhy P."/>
            <person name="Veyrier F.J."/>
            <person name="Picardeau M."/>
        </authorList>
    </citation>
    <scope>NUCLEOTIDE SEQUENCE [LARGE SCALE GENOMIC DNA]</scope>
    <source>
        <strain evidence="1">201400974</strain>
    </source>
</reference>
<comment type="caution">
    <text evidence="1">The sequence shown here is derived from an EMBL/GenBank/DDBJ whole genome shotgun (WGS) entry which is preliminary data.</text>
</comment>